<comment type="caution">
    <text evidence="1">The sequence shown here is derived from an EMBL/GenBank/DDBJ whole genome shotgun (WGS) entry which is preliminary data.</text>
</comment>
<protein>
    <submittedName>
        <fullName evidence="1">Uncharacterized protein</fullName>
    </submittedName>
</protein>
<dbReference type="AlphaFoldDB" id="A0A9X6NK92"/>
<gene>
    <name evidence="1" type="ORF">BV898_20002</name>
</gene>
<sequence>GDEKARRKKKKKQADLLQLAMQAISTFKASRKRSCKESSHHTST</sequence>
<keyword evidence="2" id="KW-1185">Reference proteome</keyword>
<evidence type="ECO:0000313" key="2">
    <source>
        <dbReference type="Proteomes" id="UP000192578"/>
    </source>
</evidence>
<feature type="non-terminal residue" evidence="1">
    <location>
        <position position="1"/>
    </location>
</feature>
<reference evidence="2" key="1">
    <citation type="submission" date="2017-01" db="EMBL/GenBank/DDBJ databases">
        <title>Comparative genomics of anhydrobiosis in the tardigrade Hypsibius dujardini.</title>
        <authorList>
            <person name="Yoshida Y."/>
            <person name="Koutsovoulos G."/>
            <person name="Laetsch D."/>
            <person name="Stevens L."/>
            <person name="Kumar S."/>
            <person name="Horikawa D."/>
            <person name="Ishino K."/>
            <person name="Komine S."/>
            <person name="Tomita M."/>
            <person name="Blaxter M."/>
            <person name="Arakawa K."/>
        </authorList>
    </citation>
    <scope>NUCLEOTIDE SEQUENCE [LARGE SCALE GENOMIC DNA]</scope>
    <source>
        <strain evidence="2">Z151</strain>
    </source>
</reference>
<name>A0A9X6NK92_HYPEX</name>
<evidence type="ECO:0000313" key="1">
    <source>
        <dbReference type="EMBL" id="OWA55615.1"/>
    </source>
</evidence>
<proteinExistence type="predicted"/>
<dbReference type="EMBL" id="MTYJ01001071">
    <property type="protein sequence ID" value="OWA55615.1"/>
    <property type="molecule type" value="Genomic_DNA"/>
</dbReference>
<accession>A0A9X6NK92</accession>
<organism evidence="1 2">
    <name type="scientific">Hypsibius exemplaris</name>
    <name type="common">Freshwater tardigrade</name>
    <dbReference type="NCBI Taxonomy" id="2072580"/>
    <lineage>
        <taxon>Eukaryota</taxon>
        <taxon>Metazoa</taxon>
        <taxon>Ecdysozoa</taxon>
        <taxon>Tardigrada</taxon>
        <taxon>Eutardigrada</taxon>
        <taxon>Parachela</taxon>
        <taxon>Hypsibioidea</taxon>
        <taxon>Hypsibiidae</taxon>
        <taxon>Hypsibius</taxon>
    </lineage>
</organism>
<dbReference type="Proteomes" id="UP000192578">
    <property type="component" value="Unassembled WGS sequence"/>
</dbReference>